<dbReference type="AlphaFoldDB" id="A0A7W8H7V3"/>
<feature type="domain" description="Card1 endonuclease" evidence="1">
    <location>
        <begin position="257"/>
        <end position="370"/>
    </location>
</feature>
<evidence type="ECO:0000259" key="1">
    <source>
        <dbReference type="Pfam" id="PF09002"/>
    </source>
</evidence>
<dbReference type="Pfam" id="PF09002">
    <property type="entry name" value="Card1_endonuc"/>
    <property type="match status" value="1"/>
</dbReference>
<sequence>MEILIEFYHKNILENMTAVLGVQPDIVMFYFDPRFFTHTAVYDTYLACRKYIPHLKLELGVMDSDNYWAMEEKLLRYAKDNGNDHIIIDLSGCNPLSAVAACQSAGRYDLPMVCADLTFSRIICLNDPVRHYGFHSFELSDLIEACGGKVIACADSDYLDKNRDNLLSMAAKVLENSKTWLSVCTYLQKHGGNGRGGHSRHFSGPAEYRGKNKNPVPDTKIMHFLARTQLIQNLTIKNNQIQFDYKDKESAGYLTTYGIWLEFKTYYALKASKKFHDVKNSLKVDWNRNDTQDIIGNEIDVTAMYGCIPVVVSCKMSENATDADAVNELYAVSHRISPGHVIQVLVTWSDIKQKRQGIYMKAKEMGIIVMDKEDIRHGDFPAKLERAICQKRTIIR</sequence>
<dbReference type="SUPFAM" id="SSF52980">
    <property type="entry name" value="Restriction endonuclease-like"/>
    <property type="match status" value="1"/>
</dbReference>
<dbReference type="Gene3D" id="3.40.1350.10">
    <property type="match status" value="1"/>
</dbReference>
<keyword evidence="3" id="KW-1185">Reference proteome</keyword>
<dbReference type="RefSeq" id="WP_183771370.1">
    <property type="nucleotide sequence ID" value="NZ_JACHFW010000002.1"/>
</dbReference>
<dbReference type="EMBL" id="JACHFW010000002">
    <property type="protein sequence ID" value="MBB5263511.1"/>
    <property type="molecule type" value="Genomic_DNA"/>
</dbReference>
<dbReference type="InterPro" id="IPR011335">
    <property type="entry name" value="Restrct_endonuc-II-like"/>
</dbReference>
<comment type="caution">
    <text evidence="2">The sequence shown here is derived from an EMBL/GenBank/DDBJ whole genome shotgun (WGS) entry which is preliminary data.</text>
</comment>
<reference evidence="2 3" key="1">
    <citation type="submission" date="2020-08" db="EMBL/GenBank/DDBJ databases">
        <title>Genomic Encyclopedia of Type Strains, Phase IV (KMG-IV): sequencing the most valuable type-strain genomes for metagenomic binning, comparative biology and taxonomic classification.</title>
        <authorList>
            <person name="Goeker M."/>
        </authorList>
    </citation>
    <scope>NUCLEOTIDE SEQUENCE [LARGE SCALE GENOMIC DNA]</scope>
    <source>
        <strain evidence="2 3">DSM 106146</strain>
    </source>
</reference>
<accession>A0A7W8H7V3</accession>
<evidence type="ECO:0000313" key="3">
    <source>
        <dbReference type="Proteomes" id="UP000543642"/>
    </source>
</evidence>
<gene>
    <name evidence="2" type="ORF">HNP82_000609</name>
</gene>
<dbReference type="InterPro" id="IPR015093">
    <property type="entry name" value="Card1_endonucl_dom"/>
</dbReference>
<dbReference type="Proteomes" id="UP000543642">
    <property type="component" value="Unassembled WGS sequence"/>
</dbReference>
<organism evidence="2 3">
    <name type="scientific">Catenibacillus scindens</name>
    <dbReference type="NCBI Taxonomy" id="673271"/>
    <lineage>
        <taxon>Bacteria</taxon>
        <taxon>Bacillati</taxon>
        <taxon>Bacillota</taxon>
        <taxon>Clostridia</taxon>
        <taxon>Lachnospirales</taxon>
        <taxon>Lachnospiraceae</taxon>
        <taxon>Catenibacillus</taxon>
    </lineage>
</organism>
<name>A0A7W8H7V3_9FIRM</name>
<dbReference type="InterPro" id="IPR011856">
    <property type="entry name" value="tRNA_endonuc-like_dom_sf"/>
</dbReference>
<proteinExistence type="predicted"/>
<dbReference type="GO" id="GO:0003676">
    <property type="term" value="F:nucleic acid binding"/>
    <property type="evidence" value="ECO:0007669"/>
    <property type="project" value="InterPro"/>
</dbReference>
<protein>
    <recommendedName>
        <fullName evidence="1">Card1 endonuclease domain-containing protein</fullName>
    </recommendedName>
</protein>
<evidence type="ECO:0000313" key="2">
    <source>
        <dbReference type="EMBL" id="MBB5263511.1"/>
    </source>
</evidence>